<dbReference type="PANTHER" id="PTHR35535">
    <property type="entry name" value="HEAT SHOCK PROTEIN HSLJ"/>
    <property type="match status" value="1"/>
</dbReference>
<dbReference type="Pfam" id="PF14302">
    <property type="entry name" value="DUF4377"/>
    <property type="match status" value="1"/>
</dbReference>
<dbReference type="PANTHER" id="PTHR35535:SF1">
    <property type="entry name" value="HEAT SHOCK PROTEIN HSLJ"/>
    <property type="match status" value="1"/>
</dbReference>
<sequence>MARKVLKRTDVPSGQFVHGTDVECRFASVPSGFSEQTMKKIILVASVCAALLQACAPVSSPREGSSSMPNTAATSSSSSISLPAYYWRLVSATDKSGKSIPVLQPGVEHQLRLSFTNDSLNIRGGCNAQFGGYRYQDGVLHVDNLASTMKACEQSLMQLDAEIAQRMKGDLQATLSGDTHEPALELRGADGAVLKFIGEPTPETLYGSAGQIMFLEVAAKKAECSHPMIPNYQCLMVRERRYNEAGVQQPSQDKWHPLYQSIEGFEHQDGVRTVLRVKRYDWKNPPADAPSKVYVLDMVVEQDASRK</sequence>
<feature type="domain" description="DUF306" evidence="1">
    <location>
        <begin position="86"/>
        <end position="195"/>
    </location>
</feature>
<dbReference type="InterPro" id="IPR025485">
    <property type="entry name" value="DUF4377"/>
</dbReference>
<gene>
    <name evidence="3" type="ORF">HMPREF0004_1863</name>
</gene>
<accession>D4X8R6</accession>
<dbReference type="InterPro" id="IPR038670">
    <property type="entry name" value="HslJ-like_sf"/>
</dbReference>
<name>D4X8R6_9BURK</name>
<dbReference type="InterPro" id="IPR005184">
    <property type="entry name" value="DUF306_Meta_HslJ"/>
</dbReference>
<evidence type="ECO:0000313" key="4">
    <source>
        <dbReference type="Proteomes" id="UP000004510"/>
    </source>
</evidence>
<dbReference type="AlphaFoldDB" id="D4X8R6"/>
<dbReference type="EMBL" id="ADMS01000044">
    <property type="protein sequence ID" value="EFF76775.1"/>
    <property type="molecule type" value="Genomic_DNA"/>
</dbReference>
<dbReference type="HOGENOM" id="CLU_063818_0_0_4"/>
<feature type="domain" description="DUF4377" evidence="2">
    <location>
        <begin position="216"/>
        <end position="302"/>
    </location>
</feature>
<evidence type="ECO:0000313" key="3">
    <source>
        <dbReference type="EMBL" id="EFF76775.1"/>
    </source>
</evidence>
<dbReference type="eggNOG" id="COG3187">
    <property type="taxonomic scope" value="Bacteria"/>
</dbReference>
<protein>
    <submittedName>
        <fullName evidence="3">META domain protein</fullName>
    </submittedName>
</protein>
<organism evidence="3 4">
    <name type="scientific">Achromobacter piechaudii ATCC 43553</name>
    <dbReference type="NCBI Taxonomy" id="742159"/>
    <lineage>
        <taxon>Bacteria</taxon>
        <taxon>Pseudomonadati</taxon>
        <taxon>Pseudomonadota</taxon>
        <taxon>Betaproteobacteria</taxon>
        <taxon>Burkholderiales</taxon>
        <taxon>Alcaligenaceae</taxon>
        <taxon>Achromobacter</taxon>
    </lineage>
</organism>
<comment type="caution">
    <text evidence="3">The sequence shown here is derived from an EMBL/GenBank/DDBJ whole genome shotgun (WGS) entry which is preliminary data.</text>
</comment>
<reference evidence="4" key="1">
    <citation type="submission" date="2010-03" db="EMBL/GenBank/DDBJ databases">
        <title>Complete sequence of Mobiluncus curtisii ATCC 43063.</title>
        <authorList>
            <person name="Muzny D."/>
            <person name="Qin X."/>
            <person name="Deng J."/>
            <person name="Jiang H."/>
            <person name="Liu Y."/>
            <person name="Qu J."/>
            <person name="Song X.-Z."/>
            <person name="Zhang L."/>
            <person name="Thornton R."/>
            <person name="Coyle M."/>
            <person name="Francisco L."/>
            <person name="Jackson L."/>
            <person name="Javaid M."/>
            <person name="Korchina V."/>
            <person name="Kovar C."/>
            <person name="Mata R."/>
            <person name="Mathew T."/>
            <person name="Ngo R."/>
            <person name="Nguyen L."/>
            <person name="Nguyen N."/>
            <person name="Okwuonu G."/>
            <person name="Ongeri F."/>
            <person name="Pham C."/>
            <person name="Simmons D."/>
            <person name="Wilczek-Boney K."/>
            <person name="Hale W."/>
            <person name="Jakkamsetti A."/>
            <person name="Pham P."/>
            <person name="Ruth R."/>
            <person name="San Lucas F."/>
            <person name="Warren J."/>
            <person name="Zhang J."/>
            <person name="Zhao Z."/>
            <person name="Zhou C."/>
            <person name="Zhu D."/>
            <person name="Lee S."/>
            <person name="Bess C."/>
            <person name="Blankenburg K."/>
            <person name="Forbes L."/>
            <person name="Fu Q."/>
            <person name="Gubbala S."/>
            <person name="Hirani K."/>
            <person name="Jayaseelan J.C."/>
            <person name="Lara F."/>
            <person name="Munidasa M."/>
            <person name="Palculict T."/>
            <person name="Patil S."/>
            <person name="Pu L.-L."/>
            <person name="Saada N."/>
            <person name="Tang L."/>
            <person name="Weissenberger G."/>
            <person name="Zhu Y."/>
            <person name="Hemphill L."/>
            <person name="Shang Y."/>
            <person name="Youmans B."/>
            <person name="Ayvaz T."/>
            <person name="Ross M."/>
            <person name="Santibanez J."/>
            <person name="Aqrawi P."/>
            <person name="Gross S."/>
            <person name="Joshi V."/>
            <person name="Fowler G."/>
            <person name="Nazareth L."/>
            <person name="Reid J."/>
            <person name="Worley K."/>
            <person name="Petrosino J."/>
            <person name="Highlander S."/>
            <person name="Gibbs R."/>
            <person name="Gibbs R."/>
        </authorList>
    </citation>
    <scope>NUCLEOTIDE SEQUENCE [LARGE SCALE GENOMIC DNA]</scope>
    <source>
        <strain evidence="4">ATCC 43553</strain>
    </source>
</reference>
<dbReference type="Pfam" id="PF03724">
    <property type="entry name" value="META"/>
    <property type="match status" value="1"/>
</dbReference>
<evidence type="ECO:0000259" key="2">
    <source>
        <dbReference type="Pfam" id="PF14302"/>
    </source>
</evidence>
<dbReference type="Gene3D" id="2.40.128.270">
    <property type="match status" value="1"/>
</dbReference>
<dbReference type="Proteomes" id="UP000004510">
    <property type="component" value="Unassembled WGS sequence"/>
</dbReference>
<evidence type="ECO:0000259" key="1">
    <source>
        <dbReference type="Pfam" id="PF03724"/>
    </source>
</evidence>
<dbReference type="InterPro" id="IPR053147">
    <property type="entry name" value="Hsp_HslJ-like"/>
</dbReference>
<proteinExistence type="predicted"/>
<dbReference type="PATRIC" id="fig|742159.3.peg.2779"/>